<gene>
    <name evidence="1" type="ORF">SAMN05216404_10815</name>
</gene>
<organism evidence="1 2">
    <name type="scientific">Nitrosospira multiformis</name>
    <dbReference type="NCBI Taxonomy" id="1231"/>
    <lineage>
        <taxon>Bacteria</taxon>
        <taxon>Pseudomonadati</taxon>
        <taxon>Pseudomonadota</taxon>
        <taxon>Betaproteobacteria</taxon>
        <taxon>Nitrosomonadales</taxon>
        <taxon>Nitrosomonadaceae</taxon>
        <taxon>Nitrosospira</taxon>
    </lineage>
</organism>
<dbReference type="Proteomes" id="UP000183898">
    <property type="component" value="Unassembled WGS sequence"/>
</dbReference>
<proteinExistence type="predicted"/>
<sequence>MACKGFIKAKRKYFYNGLTTHKPLDIKRLQGFYSLNNNERGIT</sequence>
<name>A0A1H8K3X1_9PROT</name>
<reference evidence="1 2" key="1">
    <citation type="submission" date="2016-10" db="EMBL/GenBank/DDBJ databases">
        <authorList>
            <person name="de Groot N.N."/>
        </authorList>
    </citation>
    <scope>NUCLEOTIDE SEQUENCE [LARGE SCALE GENOMIC DNA]</scope>
    <source>
        <strain evidence="1 2">Nl18</strain>
    </source>
</reference>
<dbReference type="EMBL" id="FOCT01000008">
    <property type="protein sequence ID" value="SEN87525.1"/>
    <property type="molecule type" value="Genomic_DNA"/>
</dbReference>
<evidence type="ECO:0000313" key="2">
    <source>
        <dbReference type="Proteomes" id="UP000183898"/>
    </source>
</evidence>
<dbReference type="AlphaFoldDB" id="A0A1H8K3X1"/>
<accession>A0A1H8K3X1</accession>
<evidence type="ECO:0000313" key="1">
    <source>
        <dbReference type="EMBL" id="SEN87525.1"/>
    </source>
</evidence>
<protein>
    <submittedName>
        <fullName evidence="1">Uncharacterized protein</fullName>
    </submittedName>
</protein>